<feature type="transmembrane region" description="Helical" evidence="1">
    <location>
        <begin position="275"/>
        <end position="294"/>
    </location>
</feature>
<dbReference type="InterPro" id="IPR019336">
    <property type="entry name" value="GPR180/TMEM145_TM"/>
</dbReference>
<feature type="domain" description="GPR180/TMEM145 transmembrane" evidence="3">
    <location>
        <begin position="178"/>
        <end position="392"/>
    </location>
</feature>
<feature type="transmembrane region" description="Helical" evidence="1">
    <location>
        <begin position="192"/>
        <end position="216"/>
    </location>
</feature>
<feature type="transmembrane region" description="Helical" evidence="1">
    <location>
        <begin position="347"/>
        <end position="369"/>
    </location>
</feature>
<evidence type="ECO:0000256" key="1">
    <source>
        <dbReference type="SAM" id="Phobius"/>
    </source>
</evidence>
<sequence>MTPSLLLPLLLSLLLAPAALCKHMSGTISLDSDNTEAFLTKFSFAAGISGKLEGGFTGHDGKRFGASGSRHKLTLGIFNEHAHEQYTELLKHGSLCDERMKLATKTIKLQAHAPSAAEFSVDEVLHTHGMYQSVFWYFVLSDCSLEFYPAHPPTLDYSFHTELLASLFLGGCMAVGILGGMKQMKRFGQMHLTVVGVNLAILCQFLACFFELIHLVQYASDGKGYRWRHGRLPLDFLSDTMQNVSEIVTITVVVSVGCGWTLIDGQFRHLKKVAGLAGGVAVFTFMLELISRRYEEDFSSFHDHDHWPGMLLMLLRVGACGVTCMGTRKALARVGIEPRAAKFLKMFTAFAAVWLLAFPFIVLFIAPLTKNTAKHALIETMALSLQSAALGLLLVLFLGVGDLGKAFAKASTLGEMGSLDAGGGGGGLGDGGGGGGMGLGASPGGGPSLMKRMTAIRKKVNVD</sequence>
<gene>
    <name evidence="4" type="ORF">TeGR_g3361</name>
</gene>
<keyword evidence="1" id="KW-0472">Membrane</keyword>
<keyword evidence="1" id="KW-0812">Transmembrane</keyword>
<feature type="transmembrane region" description="Helical" evidence="1">
    <location>
        <begin position="306"/>
        <end position="326"/>
    </location>
</feature>
<evidence type="ECO:0000256" key="2">
    <source>
        <dbReference type="SAM" id="SignalP"/>
    </source>
</evidence>
<comment type="caution">
    <text evidence="4">The sequence shown here is derived from an EMBL/GenBank/DDBJ whole genome shotgun (WGS) entry which is preliminary data.</text>
</comment>
<evidence type="ECO:0000259" key="3">
    <source>
        <dbReference type="Pfam" id="PF10192"/>
    </source>
</evidence>
<dbReference type="Pfam" id="PF10192">
    <property type="entry name" value="GPR180-TMEM145_TM"/>
    <property type="match status" value="1"/>
</dbReference>
<feature type="signal peptide" evidence="2">
    <location>
        <begin position="1"/>
        <end position="21"/>
    </location>
</feature>
<reference evidence="4 5" key="1">
    <citation type="journal article" date="2023" name="Commun. Biol.">
        <title>Genome analysis of Parmales, the sister group of diatoms, reveals the evolutionary specialization of diatoms from phago-mixotrophs to photoautotrophs.</title>
        <authorList>
            <person name="Ban H."/>
            <person name="Sato S."/>
            <person name="Yoshikawa S."/>
            <person name="Yamada K."/>
            <person name="Nakamura Y."/>
            <person name="Ichinomiya M."/>
            <person name="Sato N."/>
            <person name="Blanc-Mathieu R."/>
            <person name="Endo H."/>
            <person name="Kuwata A."/>
            <person name="Ogata H."/>
        </authorList>
    </citation>
    <scope>NUCLEOTIDE SEQUENCE [LARGE SCALE GENOMIC DNA]</scope>
</reference>
<dbReference type="PANTHER" id="PTHR23252">
    <property type="entry name" value="INTIMAL THICKNESS RECEPTOR-RELATED"/>
    <property type="match status" value="1"/>
</dbReference>
<name>A0ABQ6N345_9STRA</name>
<dbReference type="PANTHER" id="PTHR23252:SF24">
    <property type="entry name" value="TRANSMEMBRANE PROTEIN 145"/>
    <property type="match status" value="1"/>
</dbReference>
<keyword evidence="2" id="KW-0732">Signal</keyword>
<keyword evidence="1" id="KW-1133">Transmembrane helix</keyword>
<dbReference type="InterPro" id="IPR047831">
    <property type="entry name" value="GPR180/TMEM145"/>
</dbReference>
<dbReference type="EMBL" id="BRYB01003607">
    <property type="protein sequence ID" value="GMI39461.1"/>
    <property type="molecule type" value="Genomic_DNA"/>
</dbReference>
<feature type="transmembrane region" description="Helical" evidence="1">
    <location>
        <begin position="381"/>
        <end position="400"/>
    </location>
</feature>
<accession>A0ABQ6N345</accession>
<organism evidence="4 5">
    <name type="scientific">Tetraparma gracilis</name>
    <dbReference type="NCBI Taxonomy" id="2962635"/>
    <lineage>
        <taxon>Eukaryota</taxon>
        <taxon>Sar</taxon>
        <taxon>Stramenopiles</taxon>
        <taxon>Ochrophyta</taxon>
        <taxon>Bolidophyceae</taxon>
        <taxon>Parmales</taxon>
        <taxon>Triparmaceae</taxon>
        <taxon>Tetraparma</taxon>
    </lineage>
</organism>
<feature type="transmembrane region" description="Helical" evidence="1">
    <location>
        <begin position="244"/>
        <end position="263"/>
    </location>
</feature>
<evidence type="ECO:0000313" key="4">
    <source>
        <dbReference type="EMBL" id="GMI39461.1"/>
    </source>
</evidence>
<proteinExistence type="predicted"/>
<evidence type="ECO:0000313" key="5">
    <source>
        <dbReference type="Proteomes" id="UP001165060"/>
    </source>
</evidence>
<protein>
    <recommendedName>
        <fullName evidence="3">GPR180/TMEM145 transmembrane domain-containing protein</fullName>
    </recommendedName>
</protein>
<keyword evidence="5" id="KW-1185">Reference proteome</keyword>
<feature type="transmembrane region" description="Helical" evidence="1">
    <location>
        <begin position="163"/>
        <end position="180"/>
    </location>
</feature>
<feature type="chain" id="PRO_5045557722" description="GPR180/TMEM145 transmembrane domain-containing protein" evidence="2">
    <location>
        <begin position="22"/>
        <end position="463"/>
    </location>
</feature>
<dbReference type="Proteomes" id="UP001165060">
    <property type="component" value="Unassembled WGS sequence"/>
</dbReference>